<organism evidence="2 3">
    <name type="scientific">Duganella callida</name>
    <dbReference type="NCBI Taxonomy" id="2561932"/>
    <lineage>
        <taxon>Bacteria</taxon>
        <taxon>Pseudomonadati</taxon>
        <taxon>Pseudomonadota</taxon>
        <taxon>Betaproteobacteria</taxon>
        <taxon>Burkholderiales</taxon>
        <taxon>Oxalobacteraceae</taxon>
        <taxon>Telluria group</taxon>
        <taxon>Duganella</taxon>
    </lineage>
</organism>
<keyword evidence="1" id="KW-1133">Transmembrane helix</keyword>
<protein>
    <recommendedName>
        <fullName evidence="4">DUF2306 domain-containing protein</fullName>
    </recommendedName>
</protein>
<dbReference type="RefSeq" id="WP_135204414.1">
    <property type="nucleotide sequence ID" value="NZ_SPVG01000250.1"/>
</dbReference>
<gene>
    <name evidence="2" type="ORF">E4L98_25890</name>
</gene>
<keyword evidence="1" id="KW-0812">Transmembrane</keyword>
<name>A0A4Y9S7G6_9BURK</name>
<comment type="caution">
    <text evidence="2">The sequence shown here is derived from an EMBL/GenBank/DDBJ whole genome shotgun (WGS) entry which is preliminary data.</text>
</comment>
<keyword evidence="3" id="KW-1185">Reference proteome</keyword>
<sequence length="233" mass="25369">MMGPRSKETTFFLFAHLALLCIVLAGFARTFYLRGLFVPRPLPLLLQLHGIALTLWFAVVVIQGLLMSGRRRAWHRRLAWLTLPVIVAVIVSGAWVNLRLALQLSSASDPENMFIWANFTSLLSFAILLAAAVKRRHRPPAHHRLIFFASLSIIGPAFARFAFWPVVGLGLGMAPIFAMAGMLLLVILAIAYDLATLGRVERATWGGLAGVFVPLIGGMAVAVSGLGYALLNA</sequence>
<evidence type="ECO:0000313" key="3">
    <source>
        <dbReference type="Proteomes" id="UP000297729"/>
    </source>
</evidence>
<accession>A0A4Y9S7G6</accession>
<feature type="transmembrane region" description="Helical" evidence="1">
    <location>
        <begin position="207"/>
        <end position="231"/>
    </location>
</feature>
<feature type="transmembrane region" description="Helical" evidence="1">
    <location>
        <begin position="78"/>
        <end position="98"/>
    </location>
</feature>
<feature type="transmembrane region" description="Helical" evidence="1">
    <location>
        <begin position="113"/>
        <end position="133"/>
    </location>
</feature>
<dbReference type="OrthoDB" id="648493at2"/>
<evidence type="ECO:0008006" key="4">
    <source>
        <dbReference type="Google" id="ProtNLM"/>
    </source>
</evidence>
<feature type="transmembrane region" description="Helical" evidence="1">
    <location>
        <begin position="44"/>
        <end position="66"/>
    </location>
</feature>
<evidence type="ECO:0000256" key="1">
    <source>
        <dbReference type="SAM" id="Phobius"/>
    </source>
</evidence>
<dbReference type="Proteomes" id="UP000297729">
    <property type="component" value="Unassembled WGS sequence"/>
</dbReference>
<feature type="transmembrane region" description="Helical" evidence="1">
    <location>
        <begin position="173"/>
        <end position="195"/>
    </location>
</feature>
<dbReference type="EMBL" id="SPVG01000250">
    <property type="protein sequence ID" value="TFW15667.1"/>
    <property type="molecule type" value="Genomic_DNA"/>
</dbReference>
<keyword evidence="1" id="KW-0472">Membrane</keyword>
<proteinExistence type="predicted"/>
<dbReference type="AlphaFoldDB" id="A0A4Y9S7G6"/>
<feature type="transmembrane region" description="Helical" evidence="1">
    <location>
        <begin position="145"/>
        <end position="167"/>
    </location>
</feature>
<reference evidence="2 3" key="1">
    <citation type="submission" date="2019-03" db="EMBL/GenBank/DDBJ databases">
        <title>Draft Genome Sequence of Duganella callidus sp. nov., a Novel Duganella Species Isolated from Cultivated Soil.</title>
        <authorList>
            <person name="Raths R."/>
            <person name="Peta V."/>
            <person name="Bucking H."/>
        </authorList>
    </citation>
    <scope>NUCLEOTIDE SEQUENCE [LARGE SCALE GENOMIC DNA]</scope>
    <source>
        <strain evidence="2 3">DN04</strain>
    </source>
</reference>
<evidence type="ECO:0000313" key="2">
    <source>
        <dbReference type="EMBL" id="TFW15667.1"/>
    </source>
</evidence>